<reference evidence="13" key="1">
    <citation type="submission" date="2025-08" db="UniProtKB">
        <authorList>
            <consortium name="RefSeq"/>
        </authorList>
    </citation>
    <scope>IDENTIFICATION</scope>
    <source>
        <tissue evidence="13">Gonad</tissue>
    </source>
</reference>
<dbReference type="FunFam" id="2.60.40.10:FF:000022">
    <property type="entry name" value="Cardiac titin"/>
    <property type="match status" value="1"/>
</dbReference>
<dbReference type="SUPFAM" id="SSF48726">
    <property type="entry name" value="Immunoglobulin"/>
    <property type="match status" value="21"/>
</dbReference>
<dbReference type="FunFam" id="2.60.40.10:FF:000425">
    <property type="entry name" value="Myosin light chain kinase"/>
    <property type="match status" value="2"/>
</dbReference>
<dbReference type="GO" id="GO:0005634">
    <property type="term" value="C:nucleus"/>
    <property type="evidence" value="ECO:0007669"/>
    <property type="project" value="UniProtKB-SubCell"/>
</dbReference>
<dbReference type="PANTHER" id="PTHR35971:SF5">
    <property type="entry name" value="OBSCURIN LIKE CYTOSKELETAL ADAPTOR 1"/>
    <property type="match status" value="1"/>
</dbReference>
<accession>A0A6P4Z6P8</accession>
<dbReference type="GeneID" id="109471809"/>
<dbReference type="InterPro" id="IPR040849">
    <property type="entry name" value="MyBP-C_THB"/>
</dbReference>
<evidence type="ECO:0000256" key="8">
    <source>
        <dbReference type="ARBA" id="ARBA00023242"/>
    </source>
</evidence>
<feature type="domain" description="Ig-like" evidence="11">
    <location>
        <begin position="801"/>
        <end position="887"/>
    </location>
</feature>
<evidence type="ECO:0000256" key="6">
    <source>
        <dbReference type="ARBA" id="ARBA00022737"/>
    </source>
</evidence>
<feature type="domain" description="Ig-like" evidence="11">
    <location>
        <begin position="1209"/>
        <end position="1275"/>
    </location>
</feature>
<evidence type="ECO:0000259" key="11">
    <source>
        <dbReference type="PROSITE" id="PS50835"/>
    </source>
</evidence>
<keyword evidence="8" id="KW-0539">Nucleus</keyword>
<dbReference type="CDD" id="cd00096">
    <property type="entry name" value="Ig"/>
    <property type="match status" value="2"/>
</dbReference>
<dbReference type="FunFam" id="2.60.40.10:FF:000214">
    <property type="entry name" value="titin isoform X1"/>
    <property type="match status" value="8"/>
</dbReference>
<feature type="domain" description="Ig-like" evidence="11">
    <location>
        <begin position="2418"/>
        <end position="2511"/>
    </location>
</feature>
<dbReference type="InterPro" id="IPR036179">
    <property type="entry name" value="Ig-like_dom_sf"/>
</dbReference>
<keyword evidence="7" id="KW-1015">Disulfide bond</keyword>
<dbReference type="SMART" id="SM00408">
    <property type="entry name" value="IGc2"/>
    <property type="match status" value="16"/>
</dbReference>
<feature type="region of interest" description="Disordered" evidence="10">
    <location>
        <begin position="30"/>
        <end position="52"/>
    </location>
</feature>
<feature type="domain" description="Ig-like" evidence="11">
    <location>
        <begin position="1973"/>
        <end position="2059"/>
    </location>
</feature>
<dbReference type="Proteomes" id="UP000515135">
    <property type="component" value="Unplaced"/>
</dbReference>
<dbReference type="OrthoDB" id="9355041at2759"/>
<evidence type="ECO:0000256" key="9">
    <source>
        <dbReference type="ARBA" id="ARBA00023319"/>
    </source>
</evidence>
<dbReference type="PROSITE" id="PS50835">
    <property type="entry name" value="IG_LIKE"/>
    <property type="match status" value="17"/>
</dbReference>
<evidence type="ECO:0000313" key="13">
    <source>
        <dbReference type="RefSeq" id="XP_019626722.1"/>
    </source>
</evidence>
<dbReference type="InterPro" id="IPR052385">
    <property type="entry name" value="Obscurin/Obscurin-like_Reg"/>
</dbReference>
<dbReference type="InterPro" id="IPR007110">
    <property type="entry name" value="Ig-like_dom"/>
</dbReference>
<name>A0A6P4Z6P8_BRABE</name>
<evidence type="ECO:0000256" key="1">
    <source>
        <dbReference type="ARBA" id="ARBA00004123"/>
    </source>
</evidence>
<feature type="domain" description="Ig-like" evidence="11">
    <location>
        <begin position="642"/>
        <end position="726"/>
    </location>
</feature>
<feature type="domain" description="Ig-like" evidence="11">
    <location>
        <begin position="2062"/>
        <end position="2141"/>
    </location>
</feature>
<protein>
    <submittedName>
        <fullName evidence="13">Obscurin-like</fullName>
    </submittedName>
</protein>
<evidence type="ECO:0000256" key="5">
    <source>
        <dbReference type="ARBA" id="ARBA00022553"/>
    </source>
</evidence>
<dbReference type="GO" id="GO:0005737">
    <property type="term" value="C:cytoplasm"/>
    <property type="evidence" value="ECO:0007669"/>
    <property type="project" value="UniProtKB-SubCell"/>
</dbReference>
<dbReference type="FunFam" id="2.60.40.10:FF:000050">
    <property type="entry name" value="Titin isoform B"/>
    <property type="match status" value="3"/>
</dbReference>
<feature type="domain" description="Ig-like" evidence="11">
    <location>
        <begin position="47"/>
        <end position="139"/>
    </location>
</feature>
<dbReference type="Gene3D" id="2.60.40.10">
    <property type="entry name" value="Immunoglobulins"/>
    <property type="match status" value="21"/>
</dbReference>
<dbReference type="InterPro" id="IPR013098">
    <property type="entry name" value="Ig_I-set"/>
</dbReference>
<evidence type="ECO:0000256" key="2">
    <source>
        <dbReference type="ARBA" id="ARBA00004496"/>
    </source>
</evidence>
<dbReference type="FunFam" id="2.60.40.10:FF:000032">
    <property type="entry name" value="palladin isoform X1"/>
    <property type="match status" value="2"/>
</dbReference>
<dbReference type="Pfam" id="PF18362">
    <property type="entry name" value="THB"/>
    <property type="match status" value="1"/>
</dbReference>
<feature type="domain" description="Ig-like" evidence="11">
    <location>
        <begin position="1790"/>
        <end position="1861"/>
    </location>
</feature>
<organism evidence="12 13">
    <name type="scientific">Branchiostoma belcheri</name>
    <name type="common">Amphioxus</name>
    <dbReference type="NCBI Taxonomy" id="7741"/>
    <lineage>
        <taxon>Eukaryota</taxon>
        <taxon>Metazoa</taxon>
        <taxon>Chordata</taxon>
        <taxon>Cephalochordata</taxon>
        <taxon>Leptocardii</taxon>
        <taxon>Amphioxiformes</taxon>
        <taxon>Branchiostomatidae</taxon>
        <taxon>Branchiostoma</taxon>
    </lineage>
</organism>
<evidence type="ECO:0000256" key="7">
    <source>
        <dbReference type="ARBA" id="ARBA00023157"/>
    </source>
</evidence>
<dbReference type="KEGG" id="bbel:109471809"/>
<feature type="domain" description="Ig-like" evidence="11">
    <location>
        <begin position="1879"/>
        <end position="1964"/>
    </location>
</feature>
<feature type="domain" description="Ig-like" evidence="11">
    <location>
        <begin position="2322"/>
        <end position="2409"/>
    </location>
</feature>
<evidence type="ECO:0000256" key="3">
    <source>
        <dbReference type="ARBA" id="ARBA00006692"/>
    </source>
</evidence>
<gene>
    <name evidence="13" type="primary">LOC109471809</name>
</gene>
<feature type="compositionally biased region" description="Acidic residues" evidence="10">
    <location>
        <begin position="30"/>
        <end position="43"/>
    </location>
</feature>
<dbReference type="InterPro" id="IPR003599">
    <property type="entry name" value="Ig_sub"/>
</dbReference>
<keyword evidence="6" id="KW-0677">Repeat</keyword>
<feature type="region of interest" description="Disordered" evidence="10">
    <location>
        <begin position="970"/>
        <end position="989"/>
    </location>
</feature>
<feature type="domain" description="Ig-like" evidence="11">
    <location>
        <begin position="1694"/>
        <end position="1778"/>
    </location>
</feature>
<feature type="domain" description="Ig-like" evidence="11">
    <location>
        <begin position="1099"/>
        <end position="1192"/>
    </location>
</feature>
<feature type="compositionally biased region" description="Acidic residues" evidence="10">
    <location>
        <begin position="382"/>
        <end position="393"/>
    </location>
</feature>
<feature type="domain" description="Ig-like" evidence="11">
    <location>
        <begin position="398"/>
        <end position="487"/>
    </location>
</feature>
<evidence type="ECO:0000313" key="12">
    <source>
        <dbReference type="Proteomes" id="UP000515135"/>
    </source>
</evidence>
<proteinExistence type="inferred from homology"/>
<keyword evidence="12" id="KW-1185">Reference proteome</keyword>
<keyword evidence="4" id="KW-0963">Cytoplasm</keyword>
<dbReference type="Pfam" id="PF07679">
    <property type="entry name" value="I-set"/>
    <property type="match status" value="20"/>
</dbReference>
<dbReference type="PANTHER" id="PTHR35971">
    <property type="entry name" value="SI:DKEY-31G6.6"/>
    <property type="match status" value="1"/>
</dbReference>
<dbReference type="SMART" id="SM00409">
    <property type="entry name" value="IG"/>
    <property type="match status" value="20"/>
</dbReference>
<comment type="subcellular location">
    <subcellularLocation>
        <location evidence="2">Cytoplasm</location>
    </subcellularLocation>
    <subcellularLocation>
        <location evidence="1">Nucleus</location>
    </subcellularLocation>
</comment>
<dbReference type="RefSeq" id="XP_019626722.1">
    <property type="nucleotide sequence ID" value="XM_019771163.1"/>
</dbReference>
<keyword evidence="9" id="KW-0393">Immunoglobulin domain</keyword>
<feature type="region of interest" description="Disordered" evidence="10">
    <location>
        <begin position="773"/>
        <end position="795"/>
    </location>
</feature>
<feature type="domain" description="Ig-like" evidence="11">
    <location>
        <begin position="2240"/>
        <end position="2320"/>
    </location>
</feature>
<feature type="domain" description="Ig-like" evidence="11">
    <location>
        <begin position="2151"/>
        <end position="2237"/>
    </location>
</feature>
<evidence type="ECO:0000256" key="4">
    <source>
        <dbReference type="ARBA" id="ARBA00022490"/>
    </source>
</evidence>
<sequence length="2516" mass="285888">MVFIVLFYTEIPPPEPLEPIEEVITSDLVDGEASEPEEPEEPEGIPPYFTQKPTSQKVEEGQDVKFVCKLVAAPSPEVTWYHGNKTVKVTGRFSVEIEADVHHYVVTFTIRQTNPKDAGSYIITLSNSVGEAKAMVSLTVERPKKEEAPDFRAKLKTKKVEEKPPEPEIPQEVPAAFVKVPKNLTVYAGNSGKFECKYIGEPQPNLAWFRNDAALPQDERFRVEITDSGMCTLHIDAITMADAGWYKCVVSNQHGEQSCCAKLMVEDKPEVVEEPPAVEEEQKDIPTIQEEPVTVEKDTSMVEELRQAAFEVHGETVDARDESKAELRVEEKAAPTETLTELTVGEGLDLKRAKSPLVEFPLDKERTFSGASVESPAPEDFLSAEEGPEEDETVPSAPSFLQTIEDFIVVPGEPALFQCRVAGNPTPEVAWFRDGAKIEPSDRYVIVRSDAGVTSLTIRDVTEKDEAEYTCTAVNSAGSAFCTADIYFSEESRGEKLKTKLEQKRITKQEMIVEFPPESPTEPGKDETAAEPEFAPPKFVGEIIDEIVRVEVGGTARFTRRAVGRPKPQLIWYKDDVEIEPGGRFTIEYSNDGSSSLVIPNVRPEDEEEYICRAVSEAGQAMCYADLIVDRAEEEAPQIIPPSFSREYGEIRAMEGGSVRFVAAVTGSPEIEVAWLKDGVELHEGPKHWILFDDNVAVLAIPRVDLADEGFYTCRARNAAGMVEISAPLIIEVPELKFEAPPPKVVKPKIKKPVAKKEEKVEEKPVLVKPKVKKPKPKKEVPMVGEEAVKKAKPKTKGPGPFFIMKPKYRTVPEGSGTQFRAKVGGDPKPTVRWMKGKWRSIEDSARIHVYHDTKKDEYVMEIRETKPSDAGNYKCIIENEGGKEVCGVTLIVEEKPKELLDWRSLLKPVSLRKEEEHDIDIWEILKNVDPSEYEKYARMFKIYDFRGLLHHLIWQRAQLEEGRKKLEAAKKGREAWQPRTPTPQPMEGAEVDFERAFEEMQKSLYAEERVMPLRGPEDQRIPPHNRARFECEIEIRDPKIELEWYLKGEKCVEGEKFQFERKNNTYTLIVNDGRIEDSGKVGVVAGPYKGSAFLTVDPMLKAGFLSGIGDIEVPQGEPGTFCCEVTPDDADVTWYKEGVQLEQDEKFQFVKHGNKRMLVVRDCQPSDEAIYAVTCGDEKSEGGLTVEVEVMEITKHIENIEVIERHNATFECELNTEYADVTWFRDEKQLEPGEKYSTSQKGCSYYLTIYDVTADDEGEYTAVVADKSCRAELFVILEGALQLVRPLEDVHCLEWQPNVYFECEISAAGQQPRWFRLEEEIFEGDKYRFEVDGKVQRLHFHDVVCADQDEYSFKIERISTTAKLYVEAREIHFDSPISDLERLAGEPAHFEFELDQTDVETRWFKEETQITMSPKYKMIDEQTKHKLEILDCQPDDAALYKVKAGPHTSEAHLWVKTFQEKVAMKGGDATLDVLFPHEADDDVRWFMLHPVDEETISAIDEIGVEAIPGATLAKEMPRDVESPVDVAAAPPLPDDAILTPEGAIIIPDKGLRMSPIAESDKYTFLKEGRRQSLIIHDADDDDKQAYTAKSQGVEVVTDLKLTERTQLLVGPENQEVPFHTKCVFECEINNETEDVLWLKYEQELPKIPKYSYEKDGFKRRLIIKDCVEDDEDDYQVVAGEDKAEAWLLVIGSPEVFLRPLQDQEILESEEAVFECEISLAKREVTWYREDQQIFPGDKYEMITEHKVRRLKVKDGRLADEGEYSCIFGDQKTTANLYVKELPADLEAVPTAEFSGPLRDQEVWQLEQATFECEVAKEEAYVMWLKNGEEVMQSEKYDISVEGRRRILKIKGCLPEDETSYMAKSGDWETTANLIVKVPVTFILGLEDQYAIEGDEEASFMCAISDPEAEVTWYRESEALSEGEKYSFVAEGARRKLLIRDIKTADQTKYSCATNADKTEANLFVEALHDFCPGLEDQYAIEYDDQAQFSCRMSHPDAEVTWYKNDQKLENSEKYEILLDGHNHYLVIRDIRMDDDTSYSCESKHRKTTALLVVEELIDISPGLEDQYAIEYDAQATFSCRMSKPNAKATWYMGDKTLENSEKYEIIVDGHDHSLIIKDIRMADDTVYSCESKHRKTSALLFVEALHDFCPGLEDQYAIEYDDQAQFACKLTQPNAETTWYREDEKLENSVKYEILVDDYDHSLIVKDIRLEDQTSYSCQSKHRKTTANMFVEALVDFCPGIEDQYAIEKDAQAQFSCKMTQPDAKATWFREEEKIQDSEKYEIIADGYDHGLIIKDIQLKDETSYTCASKHRETTAKLFVEGLVDLSQGLTDQYAVEGDASAVFACEMSAADSKATWYREEDVLEPSDKYEIRADGNIHRLVIKDIKTVDETNYSCASKHRKTTANLYVEALLDFCPGLEDQYAIEYDAQAKFSCKMTLPNAEATWYRDDERIDNSDKYEILVDGQVHTLIIKDIRLDDDTSYSCASKHRKTTAKLFVEGTRERKTAALSVHACE</sequence>
<dbReference type="InterPro" id="IPR003598">
    <property type="entry name" value="Ig_sub2"/>
</dbReference>
<dbReference type="FunFam" id="2.60.40.10:FF:000080">
    <property type="entry name" value="Myosin light chain kinase, smooth muscle"/>
    <property type="match status" value="1"/>
</dbReference>
<comment type="similarity">
    <text evidence="3">Belongs to the protein kinase superfamily. CAMK Ser/Thr protein kinase family.</text>
</comment>
<evidence type="ECO:0000256" key="10">
    <source>
        <dbReference type="SAM" id="MobiDB-lite"/>
    </source>
</evidence>
<feature type="domain" description="Ig-like" evidence="11">
    <location>
        <begin position="537"/>
        <end position="614"/>
    </location>
</feature>
<feature type="domain" description="Ig-like" evidence="11">
    <location>
        <begin position="174"/>
        <end position="264"/>
    </location>
</feature>
<keyword evidence="5" id="KW-0597">Phosphoprotein</keyword>
<feature type="region of interest" description="Disordered" evidence="10">
    <location>
        <begin position="368"/>
        <end position="396"/>
    </location>
</feature>
<dbReference type="InterPro" id="IPR013783">
    <property type="entry name" value="Ig-like_fold"/>
</dbReference>